<gene>
    <name evidence="2" type="ORF">BOX37_28080</name>
</gene>
<dbReference type="OrthoDB" id="2679623at2"/>
<evidence type="ECO:0000259" key="1">
    <source>
        <dbReference type="PROSITE" id="PS50943"/>
    </source>
</evidence>
<evidence type="ECO:0000313" key="3">
    <source>
        <dbReference type="Proteomes" id="UP000183810"/>
    </source>
</evidence>
<dbReference type="InterPro" id="IPR010982">
    <property type="entry name" value="Lambda_DNA-bd_dom_sf"/>
</dbReference>
<dbReference type="Proteomes" id="UP000183810">
    <property type="component" value="Chromosome"/>
</dbReference>
<dbReference type="InterPro" id="IPR001387">
    <property type="entry name" value="Cro/C1-type_HTH"/>
</dbReference>
<organism evidence="2 3">
    <name type="scientific">Nocardia mangyaensis</name>
    <dbReference type="NCBI Taxonomy" id="2213200"/>
    <lineage>
        <taxon>Bacteria</taxon>
        <taxon>Bacillati</taxon>
        <taxon>Actinomycetota</taxon>
        <taxon>Actinomycetes</taxon>
        <taxon>Mycobacteriales</taxon>
        <taxon>Nocardiaceae</taxon>
        <taxon>Nocardia</taxon>
    </lineage>
</organism>
<feature type="domain" description="HTH cro/C1-type" evidence="1">
    <location>
        <begin position="53"/>
        <end position="89"/>
    </location>
</feature>
<proteinExistence type="predicted"/>
<dbReference type="PROSITE" id="PS50943">
    <property type="entry name" value="HTH_CROC1"/>
    <property type="match status" value="1"/>
</dbReference>
<evidence type="ECO:0000313" key="2">
    <source>
        <dbReference type="EMBL" id="APE37148.1"/>
    </source>
</evidence>
<keyword evidence="3" id="KW-1185">Reference proteome</keyword>
<dbReference type="GO" id="GO:0003677">
    <property type="term" value="F:DNA binding"/>
    <property type="evidence" value="ECO:0007669"/>
    <property type="project" value="InterPro"/>
</dbReference>
<reference evidence="2" key="1">
    <citation type="submission" date="2016-11" db="EMBL/GenBank/DDBJ databases">
        <authorList>
            <person name="Jaros S."/>
            <person name="Januszkiewicz K."/>
            <person name="Wedrychowicz H."/>
        </authorList>
    </citation>
    <scope>NUCLEOTIDE SEQUENCE [LARGE SCALE GENOMIC DNA]</scope>
    <source>
        <strain evidence="2">Y48</strain>
    </source>
</reference>
<accession>A0A1J0VYL2</accession>
<dbReference type="EMBL" id="CP018082">
    <property type="protein sequence ID" value="APE37148.1"/>
    <property type="molecule type" value="Genomic_DNA"/>
</dbReference>
<dbReference type="KEGG" id="nsl:BOX37_28080"/>
<protein>
    <recommendedName>
        <fullName evidence="1">HTH cro/C1-type domain-containing protein</fullName>
    </recommendedName>
</protein>
<sequence length="145" mass="16088">MSNLENYDAPTESESGPAFAQRLRFLFETVYPRGRGPYSQTEVVDMIRANGGGMTTGLMSQLLSGKRRSPTLPTVSDIATVFRVPIDYFGSPESYAEIRRHIEWISTIRDSGAEQVAARSYDPAKVFEVGFRELRRSTAEGDADG</sequence>
<dbReference type="CDD" id="cd00093">
    <property type="entry name" value="HTH_XRE"/>
    <property type="match status" value="1"/>
</dbReference>
<name>A0A1J0VYL2_9NOCA</name>
<dbReference type="AlphaFoldDB" id="A0A1J0VYL2"/>
<dbReference type="Gene3D" id="1.10.260.40">
    <property type="entry name" value="lambda repressor-like DNA-binding domains"/>
    <property type="match status" value="1"/>
</dbReference>